<dbReference type="STRING" id="633194.SAMN05421759_11074"/>
<evidence type="ECO:0000259" key="1">
    <source>
        <dbReference type="PROSITE" id="PS50943"/>
    </source>
</evidence>
<dbReference type="PANTHER" id="PTHR35010">
    <property type="entry name" value="BLL4672 PROTEIN-RELATED"/>
    <property type="match status" value="1"/>
</dbReference>
<name>A0A1N7NUK2_9RHOB</name>
<dbReference type="Pfam" id="PF17765">
    <property type="entry name" value="MLTR_LBD"/>
    <property type="match status" value="1"/>
</dbReference>
<dbReference type="Gene3D" id="1.10.260.40">
    <property type="entry name" value="lambda repressor-like DNA-binding domains"/>
    <property type="match status" value="1"/>
</dbReference>
<organism evidence="2 3">
    <name type="scientific">Roseivivax lentus</name>
    <dbReference type="NCBI Taxonomy" id="633194"/>
    <lineage>
        <taxon>Bacteria</taxon>
        <taxon>Pseudomonadati</taxon>
        <taxon>Pseudomonadota</taxon>
        <taxon>Alphaproteobacteria</taxon>
        <taxon>Rhodobacterales</taxon>
        <taxon>Roseobacteraceae</taxon>
        <taxon>Roseivivax</taxon>
    </lineage>
</organism>
<dbReference type="Pfam" id="PF13560">
    <property type="entry name" value="HTH_31"/>
    <property type="match status" value="1"/>
</dbReference>
<evidence type="ECO:0000313" key="2">
    <source>
        <dbReference type="EMBL" id="SIT02043.1"/>
    </source>
</evidence>
<dbReference type="InterPro" id="IPR010982">
    <property type="entry name" value="Lambda_DNA-bd_dom_sf"/>
</dbReference>
<dbReference type="AlphaFoldDB" id="A0A1N7NUK2"/>
<evidence type="ECO:0000313" key="3">
    <source>
        <dbReference type="Proteomes" id="UP000186684"/>
    </source>
</evidence>
<gene>
    <name evidence="2" type="ORF">SAMN05421759_11074</name>
</gene>
<dbReference type="PANTHER" id="PTHR35010:SF4">
    <property type="entry name" value="BLL5781 PROTEIN"/>
    <property type="match status" value="1"/>
</dbReference>
<feature type="domain" description="HTH cro/C1-type" evidence="1">
    <location>
        <begin position="42"/>
        <end position="96"/>
    </location>
</feature>
<protein>
    <submittedName>
        <fullName evidence="2">Transcriptional regulator, XRE family</fullName>
    </submittedName>
</protein>
<dbReference type="PROSITE" id="PS50943">
    <property type="entry name" value="HTH_CROC1"/>
    <property type="match status" value="1"/>
</dbReference>
<dbReference type="Proteomes" id="UP000186684">
    <property type="component" value="Unassembled WGS sequence"/>
</dbReference>
<reference evidence="3" key="1">
    <citation type="submission" date="2017-01" db="EMBL/GenBank/DDBJ databases">
        <authorList>
            <person name="Varghese N."/>
            <person name="Submissions S."/>
        </authorList>
    </citation>
    <scope>NUCLEOTIDE SEQUENCE [LARGE SCALE GENOMIC DNA]</scope>
    <source>
        <strain evidence="3">DSM 29430</strain>
    </source>
</reference>
<dbReference type="SUPFAM" id="SSF47413">
    <property type="entry name" value="lambda repressor-like DNA-binding domains"/>
    <property type="match status" value="1"/>
</dbReference>
<dbReference type="GO" id="GO:0003677">
    <property type="term" value="F:DNA binding"/>
    <property type="evidence" value="ECO:0007669"/>
    <property type="project" value="InterPro"/>
</dbReference>
<dbReference type="EMBL" id="FTOQ01000010">
    <property type="protein sequence ID" value="SIT02043.1"/>
    <property type="molecule type" value="Genomic_DNA"/>
</dbReference>
<dbReference type="CDD" id="cd00093">
    <property type="entry name" value="HTH_XRE"/>
    <property type="match status" value="1"/>
</dbReference>
<keyword evidence="3" id="KW-1185">Reference proteome</keyword>
<dbReference type="InterPro" id="IPR001387">
    <property type="entry name" value="Cro/C1-type_HTH"/>
</dbReference>
<proteinExistence type="predicted"/>
<dbReference type="SMART" id="SM00530">
    <property type="entry name" value="HTH_XRE"/>
    <property type="match status" value="1"/>
</dbReference>
<dbReference type="InterPro" id="IPR041413">
    <property type="entry name" value="MLTR_LBD"/>
</dbReference>
<sequence>MRTIRRAGLNYLRSNGGGPDQGAKGGMTFVMNRPQDAFGPLLKWWRTRRRLSQFDLALEAGMSQRHVSFLETGRAKPSRYAVGQICAALEMPAAERDVMLVSAGFAPQSVDTPWSAEVRAAVDASIAHVLTGHEPFPAVSIDRIWNLQRANESARAFFAVAGGTGQPNLLRELFSPGALRGNIRNWPEVARALFRLLDLEVARRPHDAEAKALLEELTELPGVAEAVADRVSAHPAPVLSIDVTIEGAELRLFSLIATVGMTMDATLDDLRIETLLPANEATRRWFMDLRR</sequence>
<accession>A0A1N7NUK2</accession>
<dbReference type="Gene3D" id="3.30.450.180">
    <property type="match status" value="1"/>
</dbReference>